<keyword evidence="10" id="KW-0393">Immunoglobulin domain</keyword>
<dbReference type="GO" id="GO:0007166">
    <property type="term" value="P:cell surface receptor signaling pathway"/>
    <property type="evidence" value="ECO:0007669"/>
    <property type="project" value="TreeGrafter"/>
</dbReference>
<proteinExistence type="predicted"/>
<dbReference type="GO" id="GO:0071222">
    <property type="term" value="P:cellular response to lipopolysaccharide"/>
    <property type="evidence" value="ECO:0007669"/>
    <property type="project" value="TreeGrafter"/>
</dbReference>
<keyword evidence="3 12" id="KW-0812">Transmembrane</keyword>
<dbReference type="InterPro" id="IPR007110">
    <property type="entry name" value="Ig-like_dom"/>
</dbReference>
<evidence type="ECO:0000256" key="3">
    <source>
        <dbReference type="ARBA" id="ARBA00022692"/>
    </source>
</evidence>
<keyword evidence="2" id="KW-1003">Cell membrane</keyword>
<keyword evidence="5 12" id="KW-1133">Transmembrane helix</keyword>
<dbReference type="SMART" id="SM00409">
    <property type="entry name" value="IG"/>
    <property type="match status" value="2"/>
</dbReference>
<evidence type="ECO:0000256" key="12">
    <source>
        <dbReference type="SAM" id="Phobius"/>
    </source>
</evidence>
<dbReference type="GO" id="GO:0042102">
    <property type="term" value="P:positive regulation of T cell proliferation"/>
    <property type="evidence" value="ECO:0007669"/>
    <property type="project" value="TreeGrafter"/>
</dbReference>
<keyword evidence="16" id="KW-1185">Reference proteome</keyword>
<dbReference type="OMA" id="KCIDETH"/>
<sequence>MSAVTASLCSTLLLFSLCMFTSADHTIITAVPGEDVTLPCQTQNNIIRHVQWCRADLEDEELVLLYHHGRLVPDYQHPSFENRVDLKDRQITDGDVSLILKDVTTADSGTYRCRVIQRGRQHMKLISIIYLRVGPPKGRGIDPVFFNTVDSAAEVPDSQQDTLTGTDHKIITAVSGQDVTLTCRAQAHIVIVVEWSRTDLEDEELVLLYQHGRLVPDYQHPSFEDRVDLKDRQIADGDVSLILKNVRQDDAGTYECRVIKRAGKPLKLISIINLRVGSPKGRGLFNTVDGAAEIPDSKQDTLPGPVNNTSPPATGQPGGTKWLDLLEVYVGISVLEASFVLIVVNTIITVVVCVISLIVCINKIK</sequence>
<dbReference type="GO" id="GO:0006955">
    <property type="term" value="P:immune response"/>
    <property type="evidence" value="ECO:0007669"/>
    <property type="project" value="TreeGrafter"/>
</dbReference>
<dbReference type="Proteomes" id="UP000005207">
    <property type="component" value="Linkage group LG3"/>
</dbReference>
<dbReference type="Ensembl" id="ENSONIT00000068850.1">
    <property type="protein sequence ID" value="ENSONIP00000038549.1"/>
    <property type="gene ID" value="ENSONIG00000027904.1"/>
</dbReference>
<dbReference type="Pfam" id="PF07686">
    <property type="entry name" value="V-set"/>
    <property type="match status" value="2"/>
</dbReference>
<feature type="signal peptide" evidence="13">
    <location>
        <begin position="1"/>
        <end position="23"/>
    </location>
</feature>
<dbReference type="SMART" id="SM00406">
    <property type="entry name" value="IGv"/>
    <property type="match status" value="2"/>
</dbReference>
<evidence type="ECO:0000259" key="14">
    <source>
        <dbReference type="PROSITE" id="PS50835"/>
    </source>
</evidence>
<evidence type="ECO:0000256" key="5">
    <source>
        <dbReference type="ARBA" id="ARBA00022989"/>
    </source>
</evidence>
<dbReference type="InterPro" id="IPR013106">
    <property type="entry name" value="Ig_V-set"/>
</dbReference>
<dbReference type="SUPFAM" id="SSF48726">
    <property type="entry name" value="Immunoglobulin"/>
    <property type="match status" value="2"/>
</dbReference>
<dbReference type="InterPro" id="IPR051713">
    <property type="entry name" value="T-cell_Activation_Regulation"/>
</dbReference>
<evidence type="ECO:0000256" key="7">
    <source>
        <dbReference type="ARBA" id="ARBA00023157"/>
    </source>
</evidence>
<evidence type="ECO:0000256" key="6">
    <source>
        <dbReference type="ARBA" id="ARBA00023136"/>
    </source>
</evidence>
<comment type="subcellular location">
    <subcellularLocation>
        <location evidence="1">Cell membrane</location>
        <topology evidence="1">Single-pass type I membrane protein</topology>
    </subcellularLocation>
</comment>
<name>A0A669BS28_ORENI</name>
<evidence type="ECO:0000256" key="10">
    <source>
        <dbReference type="ARBA" id="ARBA00023319"/>
    </source>
</evidence>
<feature type="domain" description="Ig-like" evidence="14">
    <location>
        <begin position="156"/>
        <end position="258"/>
    </location>
</feature>
<evidence type="ECO:0000313" key="16">
    <source>
        <dbReference type="Proteomes" id="UP000005207"/>
    </source>
</evidence>
<dbReference type="InterPro" id="IPR003598">
    <property type="entry name" value="Ig_sub2"/>
</dbReference>
<evidence type="ECO:0000256" key="4">
    <source>
        <dbReference type="ARBA" id="ARBA00022729"/>
    </source>
</evidence>
<reference evidence="15" key="2">
    <citation type="submission" date="2025-08" db="UniProtKB">
        <authorList>
            <consortium name="Ensembl"/>
        </authorList>
    </citation>
    <scope>IDENTIFICATION</scope>
</reference>
<dbReference type="GeneTree" id="ENSGT00940000165931"/>
<dbReference type="InterPro" id="IPR013783">
    <property type="entry name" value="Ig-like_fold"/>
</dbReference>
<dbReference type="FunCoup" id="A0A669BS28">
    <property type="interactions" value="166"/>
</dbReference>
<feature type="transmembrane region" description="Helical" evidence="12">
    <location>
        <begin position="339"/>
        <end position="361"/>
    </location>
</feature>
<dbReference type="KEGG" id="onl:109201343"/>
<keyword evidence="7" id="KW-1015">Disulfide bond</keyword>
<feature type="domain" description="Ig-like" evidence="14">
    <location>
        <begin position="33"/>
        <end position="127"/>
    </location>
</feature>
<evidence type="ECO:0000256" key="8">
    <source>
        <dbReference type="ARBA" id="ARBA00023170"/>
    </source>
</evidence>
<dbReference type="GO" id="GO:0009897">
    <property type="term" value="C:external side of plasma membrane"/>
    <property type="evidence" value="ECO:0007669"/>
    <property type="project" value="TreeGrafter"/>
</dbReference>
<dbReference type="PROSITE" id="PS50835">
    <property type="entry name" value="IG_LIKE"/>
    <property type="match status" value="2"/>
</dbReference>
<dbReference type="SMART" id="SM00408">
    <property type="entry name" value="IGc2"/>
    <property type="match status" value="2"/>
</dbReference>
<evidence type="ECO:0000313" key="15">
    <source>
        <dbReference type="Ensembl" id="ENSONIP00000038549.1"/>
    </source>
</evidence>
<evidence type="ECO:0000256" key="13">
    <source>
        <dbReference type="SAM" id="SignalP"/>
    </source>
</evidence>
<reference evidence="15" key="3">
    <citation type="submission" date="2025-09" db="UniProtKB">
        <authorList>
            <consortium name="Ensembl"/>
        </authorList>
    </citation>
    <scope>IDENTIFICATION</scope>
</reference>
<accession>A0A669BS28</accession>
<dbReference type="InterPro" id="IPR003599">
    <property type="entry name" value="Ig_sub"/>
</dbReference>
<organism evidence="15 16">
    <name type="scientific">Oreochromis niloticus</name>
    <name type="common">Nile tilapia</name>
    <name type="synonym">Tilapia nilotica</name>
    <dbReference type="NCBI Taxonomy" id="8128"/>
    <lineage>
        <taxon>Eukaryota</taxon>
        <taxon>Metazoa</taxon>
        <taxon>Chordata</taxon>
        <taxon>Craniata</taxon>
        <taxon>Vertebrata</taxon>
        <taxon>Euteleostomi</taxon>
        <taxon>Actinopterygii</taxon>
        <taxon>Neopterygii</taxon>
        <taxon>Teleostei</taxon>
        <taxon>Neoteleostei</taxon>
        <taxon>Acanthomorphata</taxon>
        <taxon>Ovalentaria</taxon>
        <taxon>Cichlomorphae</taxon>
        <taxon>Cichliformes</taxon>
        <taxon>Cichlidae</taxon>
        <taxon>African cichlids</taxon>
        <taxon>Pseudocrenilabrinae</taxon>
        <taxon>Oreochromini</taxon>
        <taxon>Oreochromis</taxon>
    </lineage>
</organism>
<dbReference type="PANTHER" id="PTHR25466">
    <property type="entry name" value="T-LYMPHOCYTE ACTIVATION ANTIGEN"/>
    <property type="match status" value="1"/>
</dbReference>
<dbReference type="RefSeq" id="XP_019212525.1">
    <property type="nucleotide sequence ID" value="XM_019356980.2"/>
</dbReference>
<keyword evidence="8" id="KW-0675">Receptor</keyword>
<evidence type="ECO:0000256" key="1">
    <source>
        <dbReference type="ARBA" id="ARBA00004251"/>
    </source>
</evidence>
<dbReference type="GO" id="GO:0031295">
    <property type="term" value="P:T cell costimulation"/>
    <property type="evidence" value="ECO:0007669"/>
    <property type="project" value="TreeGrafter"/>
</dbReference>
<evidence type="ECO:0000256" key="2">
    <source>
        <dbReference type="ARBA" id="ARBA00022475"/>
    </source>
</evidence>
<keyword evidence="4 13" id="KW-0732">Signal</keyword>
<dbReference type="InParanoid" id="A0A669BS28"/>
<dbReference type="Gene3D" id="2.60.40.10">
    <property type="entry name" value="Immunoglobulins"/>
    <property type="match status" value="2"/>
</dbReference>
<evidence type="ECO:0000256" key="11">
    <source>
        <dbReference type="SAM" id="MobiDB-lite"/>
    </source>
</evidence>
<keyword evidence="9" id="KW-0325">Glycoprotein</keyword>
<keyword evidence="6 12" id="KW-0472">Membrane</keyword>
<evidence type="ECO:0000256" key="9">
    <source>
        <dbReference type="ARBA" id="ARBA00023180"/>
    </source>
</evidence>
<feature type="region of interest" description="Disordered" evidence="11">
    <location>
        <begin position="296"/>
        <end position="316"/>
    </location>
</feature>
<dbReference type="PANTHER" id="PTHR25466:SF11">
    <property type="entry name" value="GALECTIN 17-RELATED"/>
    <property type="match status" value="1"/>
</dbReference>
<dbReference type="InterPro" id="IPR036179">
    <property type="entry name" value="Ig-like_dom_sf"/>
</dbReference>
<feature type="chain" id="PRO_5025640963" evidence="13">
    <location>
        <begin position="24"/>
        <end position="365"/>
    </location>
</feature>
<gene>
    <name evidence="15" type="primary">LOC109201343</name>
</gene>
<protein>
    <submittedName>
        <fullName evidence="15">Matrix remodeling-associated protein 8</fullName>
    </submittedName>
</protein>
<dbReference type="GeneID" id="109201343"/>
<dbReference type="GO" id="GO:0042130">
    <property type="term" value="P:negative regulation of T cell proliferation"/>
    <property type="evidence" value="ECO:0007669"/>
    <property type="project" value="TreeGrafter"/>
</dbReference>
<reference evidence="16" key="1">
    <citation type="submission" date="2012-01" db="EMBL/GenBank/DDBJ databases">
        <title>The Genome Sequence of Oreochromis niloticus (Nile Tilapia).</title>
        <authorList>
            <consortium name="Broad Institute Genome Assembly Team"/>
            <consortium name="Broad Institute Sequencing Platform"/>
            <person name="Di Palma F."/>
            <person name="Johnson J."/>
            <person name="Lander E.S."/>
            <person name="Lindblad-Toh K."/>
        </authorList>
    </citation>
    <scope>NUCLEOTIDE SEQUENCE [LARGE SCALE GENOMIC DNA]</scope>
</reference>
<dbReference type="AlphaFoldDB" id="A0A669BS28"/>
<dbReference type="OrthoDB" id="10012075at2759"/>